<sequence>MTPKGVSWSDANRSLLQNWRASLSPLTVDIVGDFAGKELFAIHGEALVAHCLPAARVDYEHGFQLLHAVHTVETFLTKLKNSGCNFHIVWFDSEKSLSIPYDTDAEHGYKYILTRAVLIQHFARQSQTVSSYRFDSVECDSFRRYLASNPQYFFMCSDGRVTHSNDHPITLAHLSIGYHMASSGYCVAFIDEIRFESSKVYVPVTTPAGKMAPLEQDQPVAYVESSHGAPEKSLELGKIFELGSLTSREIITLYALSRILDPSASDQKRKGAVSILVQLVLLRHCRLSQRSFELDYSGLDSEETRNSFFKEFCQAATDILDTEILGTEILGTEMLGTEMSEVATTKWDVFDLVDGRLYLKICSVADMQLPEDLSRELSDLTRSLAMLSGVDISNMLPGSLPDVGEPLSRSDRTDQPRSSVLPFSHPVIDQYLQQVQIETENDTEPYSQIFQELTHWHNAKKPVDPKYVPKPPGFFARRRNQRFMADTISYSASLTGASGKNIDPEPIVVRKPAEEKNGKTSIGTKPDWKVALQEQSSAKNKKQNSKRGSKAGKQKAIETAEATRIAKDEEKSLAAIRSWQDRLREFENEQSLTKRFLKVQGYLLGLSSAHSMTVGAEVSMYLCHILTLLCRREEHPENVFHVEAMLWSKVCETRGFPLTQEVASGLGPLFEKLKFPFDLGPLSSLPRRKLPFKMSNTKWKPTIRSGPVNFQLDFCGPYMERSFESAPDSRVSFDPDAWQRKVLDGIDADKSLFVVAPTSAGKTFISFYAMKKILQANDDDVIVYVAPTKALVNQIAAEIQARFSKSYHNHGRSVWAIHTRDYRVNNPQGCQVLVTVPHILQIMLLAPSNAKTPNSWSRRVKRIIFDEVHCIGQSDDGVVWEQLLLLAPCPIIALSATVGNPDEFKEWLEGTQKVKGFAFDMITHGSRYSDLRKYIYDAPPRSEFEGLGPVERLPFPGLESDIPVSDRFAFIHPVGALVGRNPDALNDTSLEPRDCLSLWECMKRHENAHFQLDESADPRNFLSSPVKKSDVVRWEALLKKELNSWITNPDSPFDAVREELRGERYTSLEPTPPKHEQQLAHVEWLKSGVPNKTIFSLALDLRACGALPAIVFNYDRVGCEIMLGTLLKTLQSEEAKYKENSAEWKKKMADFEKWKKVQEKMKPETIVVEKDMSKGDIAREQASREKSPWESFHPSEPLSQFSFANSTKVSKEELEERLKNLRFHVRPHFIEALRRGLGVHHAGMNRQYRQVVEMLFRRGYLTIVVATGTLALGLNMPCKTVVFTGDSVFLTALNYRQASGRAGRRGFDVLGNVVFHGIPPRRALEIMSARLPDLRGQFPTSVTLVLRLFGLLHGTNNSEYASNAAKSLLSQTRLYLGGPASQMSVAHHLRFSIDYLRRQHLLSKDGTPLNFSGLIGHLYFTENAVFAFHSLLKGGYFHNLCSGINDPTTQPEIILEILLVLSHIFCRIPCNRYQDKSWLKKVVYRSPSLVMLPALPEAAVQILKDHNQETLEIFQDYVGTYSSQHLADVPDIQLPLTAHKVEPREPRDMRNILPSLDETIVRSPFAALSGFTDKFETISELCDTARAGVFLEESAIPYIPMAPHETNGVPWNAYLYDFFKHGDMSALVRDNGIKGGDVWFRLKDFSLILATIVTSLTNFLNPNIAADDDAMIDVQDAGDMMEESAGIEEEEEIRDINPKPQVNETVVSSKQKGKRKVVAESWDAEGSGSEPDGEVMKSTDQRPDTQQSVRSDETPIWSQDEKSLVKVYKAFSTLHKQFNEKFLKEWA</sequence>
<reference evidence="1 2" key="1">
    <citation type="journal article" date="2022" name="New Phytol.">
        <title>Ecological generalism drives hyperdiversity of secondary metabolite gene clusters in xylarialean endophytes.</title>
        <authorList>
            <person name="Franco M.E.E."/>
            <person name="Wisecaver J.H."/>
            <person name="Arnold A.E."/>
            <person name="Ju Y.M."/>
            <person name="Slot J.C."/>
            <person name="Ahrendt S."/>
            <person name="Moore L.P."/>
            <person name="Eastman K.E."/>
            <person name="Scott K."/>
            <person name="Konkel Z."/>
            <person name="Mondo S.J."/>
            <person name="Kuo A."/>
            <person name="Hayes R.D."/>
            <person name="Haridas S."/>
            <person name="Andreopoulos B."/>
            <person name="Riley R."/>
            <person name="LaButti K."/>
            <person name="Pangilinan J."/>
            <person name="Lipzen A."/>
            <person name="Amirebrahimi M."/>
            <person name="Yan J."/>
            <person name="Adam C."/>
            <person name="Keymanesh K."/>
            <person name="Ng V."/>
            <person name="Louie K."/>
            <person name="Northen T."/>
            <person name="Drula E."/>
            <person name="Henrissat B."/>
            <person name="Hsieh H.M."/>
            <person name="Youens-Clark K."/>
            <person name="Lutzoni F."/>
            <person name="Miadlikowska J."/>
            <person name="Eastwood D.C."/>
            <person name="Hamelin R.C."/>
            <person name="Grigoriev I.V."/>
            <person name="U'Ren J.M."/>
        </authorList>
    </citation>
    <scope>NUCLEOTIDE SEQUENCE [LARGE SCALE GENOMIC DNA]</scope>
    <source>
        <strain evidence="1 2">CBS 119005</strain>
    </source>
</reference>
<dbReference type="Proteomes" id="UP001497700">
    <property type="component" value="Unassembled WGS sequence"/>
</dbReference>
<proteinExistence type="predicted"/>
<evidence type="ECO:0000313" key="2">
    <source>
        <dbReference type="Proteomes" id="UP001497700"/>
    </source>
</evidence>
<dbReference type="EMBL" id="MU393490">
    <property type="protein sequence ID" value="KAI4864215.1"/>
    <property type="molecule type" value="Genomic_DNA"/>
</dbReference>
<evidence type="ECO:0000313" key="1">
    <source>
        <dbReference type="EMBL" id="KAI4864215.1"/>
    </source>
</evidence>
<keyword evidence="2" id="KW-1185">Reference proteome</keyword>
<name>A0ACB9YZR6_9PEZI</name>
<protein>
    <submittedName>
        <fullName evidence="1">P-loop containing nucleoside triphosphate hydrolase protein</fullName>
    </submittedName>
</protein>
<organism evidence="1 2">
    <name type="scientific">Hypoxylon rubiginosum</name>
    <dbReference type="NCBI Taxonomy" id="110542"/>
    <lineage>
        <taxon>Eukaryota</taxon>
        <taxon>Fungi</taxon>
        <taxon>Dikarya</taxon>
        <taxon>Ascomycota</taxon>
        <taxon>Pezizomycotina</taxon>
        <taxon>Sordariomycetes</taxon>
        <taxon>Xylariomycetidae</taxon>
        <taxon>Xylariales</taxon>
        <taxon>Hypoxylaceae</taxon>
        <taxon>Hypoxylon</taxon>
    </lineage>
</organism>
<accession>A0ACB9YZR6</accession>
<comment type="caution">
    <text evidence="1">The sequence shown here is derived from an EMBL/GenBank/DDBJ whole genome shotgun (WGS) entry which is preliminary data.</text>
</comment>
<keyword evidence="1" id="KW-0378">Hydrolase</keyword>
<gene>
    <name evidence="1" type="ORF">F4820DRAFT_346702</name>
</gene>